<evidence type="ECO:0000313" key="9">
    <source>
        <dbReference type="Proteomes" id="UP001168990"/>
    </source>
</evidence>
<evidence type="ECO:0000256" key="6">
    <source>
        <dbReference type="ARBA" id="ARBA00048875"/>
    </source>
</evidence>
<dbReference type="GO" id="GO:0005739">
    <property type="term" value="C:mitochondrion"/>
    <property type="evidence" value="ECO:0007669"/>
    <property type="project" value="TreeGrafter"/>
</dbReference>
<dbReference type="PRINTS" id="PR01576">
    <property type="entry name" value="PDEFORMYLASE"/>
</dbReference>
<evidence type="ECO:0000256" key="1">
    <source>
        <dbReference type="ARBA" id="ARBA00010759"/>
    </source>
</evidence>
<dbReference type="SUPFAM" id="SSF56420">
    <property type="entry name" value="Peptide deformylase"/>
    <property type="match status" value="1"/>
</dbReference>
<dbReference type="GO" id="GO:0042586">
    <property type="term" value="F:peptide deformylase activity"/>
    <property type="evidence" value="ECO:0007669"/>
    <property type="project" value="UniProtKB-EC"/>
</dbReference>
<comment type="function">
    <text evidence="5 7">Removes the formyl group from the N-terminal Met of newly synthesized proteins.</text>
</comment>
<sequence>MLKVVIQSVFALENGLSRRGIVRNYSFGSMVNNVKNYFALRAGTKPPYHHVCQVGDPVLRLQAEPVDLEVIPTAEFKKFIDHLITVMRSYEAYGLAAPQIGVPVQVFVIETTEKNYEENSKTMRAGQPLEIVPLRVFINPKMKIIDYKTFTYPEACVSICGYSAHVPRAKSIRIDALDLSGNPFVWNADGWPARIAQHEMDHLQGKVYTDKMDPKTFSCVVWDLVNFKEGKLAMDYRPNIRSKFRSFFYT</sequence>
<keyword evidence="4 7" id="KW-0648">Protein biosynthesis</keyword>
<organism evidence="8 9">
    <name type="scientific">Microctonus aethiopoides</name>
    <dbReference type="NCBI Taxonomy" id="144406"/>
    <lineage>
        <taxon>Eukaryota</taxon>
        <taxon>Metazoa</taxon>
        <taxon>Ecdysozoa</taxon>
        <taxon>Arthropoda</taxon>
        <taxon>Hexapoda</taxon>
        <taxon>Insecta</taxon>
        <taxon>Pterygota</taxon>
        <taxon>Neoptera</taxon>
        <taxon>Endopterygota</taxon>
        <taxon>Hymenoptera</taxon>
        <taxon>Apocrita</taxon>
        <taxon>Ichneumonoidea</taxon>
        <taxon>Braconidae</taxon>
        <taxon>Euphorinae</taxon>
        <taxon>Microctonus</taxon>
    </lineage>
</organism>
<dbReference type="EC" id="3.5.1.88" evidence="7"/>
<accession>A0AA39FPE6</accession>
<evidence type="ECO:0000256" key="5">
    <source>
        <dbReference type="ARBA" id="ARBA00037114"/>
    </source>
</evidence>
<dbReference type="EMBL" id="JAQQBS010000002">
    <property type="protein sequence ID" value="KAK0173362.1"/>
    <property type="molecule type" value="Genomic_DNA"/>
</dbReference>
<dbReference type="GO" id="GO:0006412">
    <property type="term" value="P:translation"/>
    <property type="evidence" value="ECO:0007669"/>
    <property type="project" value="UniProtKB-KW"/>
</dbReference>
<evidence type="ECO:0000256" key="2">
    <source>
        <dbReference type="ARBA" id="ARBA00022723"/>
    </source>
</evidence>
<dbReference type="PANTHER" id="PTHR10458:SF2">
    <property type="entry name" value="PEPTIDE DEFORMYLASE, MITOCHONDRIAL"/>
    <property type="match status" value="1"/>
</dbReference>
<evidence type="ECO:0000256" key="7">
    <source>
        <dbReference type="RuleBase" id="RU362111"/>
    </source>
</evidence>
<evidence type="ECO:0000256" key="4">
    <source>
        <dbReference type="ARBA" id="ARBA00022917"/>
    </source>
</evidence>
<dbReference type="InterPro" id="IPR023635">
    <property type="entry name" value="Peptide_deformylase"/>
</dbReference>
<dbReference type="FunFam" id="3.90.45.10:FF:000003">
    <property type="entry name" value="Peptide deformylase"/>
    <property type="match status" value="1"/>
</dbReference>
<dbReference type="Gene3D" id="3.90.45.10">
    <property type="entry name" value="Peptide deformylase"/>
    <property type="match status" value="1"/>
</dbReference>
<evidence type="ECO:0000256" key="3">
    <source>
        <dbReference type="ARBA" id="ARBA00022801"/>
    </source>
</evidence>
<proteinExistence type="inferred from homology"/>
<dbReference type="Pfam" id="PF01327">
    <property type="entry name" value="Pep_deformylase"/>
    <property type="match status" value="1"/>
</dbReference>
<dbReference type="InterPro" id="IPR036821">
    <property type="entry name" value="Peptide_deformylase_sf"/>
</dbReference>
<keyword evidence="2 7" id="KW-0479">Metal-binding</keyword>
<reference evidence="8" key="1">
    <citation type="journal article" date="2023" name="bioRxiv">
        <title>Scaffold-level genome assemblies of two parasitoid biocontrol wasps reveal the parthenogenesis mechanism and an associated novel virus.</title>
        <authorList>
            <person name="Inwood S."/>
            <person name="Skelly J."/>
            <person name="Guhlin J."/>
            <person name="Harrop T."/>
            <person name="Goldson S."/>
            <person name="Dearden P."/>
        </authorList>
    </citation>
    <scope>NUCLEOTIDE SEQUENCE</scope>
    <source>
        <strain evidence="8">Irish</strain>
        <tissue evidence="8">Whole body</tissue>
    </source>
</reference>
<keyword evidence="9" id="KW-1185">Reference proteome</keyword>
<evidence type="ECO:0000313" key="8">
    <source>
        <dbReference type="EMBL" id="KAK0173362.1"/>
    </source>
</evidence>
<dbReference type="Proteomes" id="UP001168990">
    <property type="component" value="Unassembled WGS sequence"/>
</dbReference>
<name>A0AA39FPE6_9HYME</name>
<dbReference type="NCBIfam" id="NF001159">
    <property type="entry name" value="PRK00150.1-3"/>
    <property type="match status" value="1"/>
</dbReference>
<dbReference type="CDD" id="cd00487">
    <property type="entry name" value="Pep_deformylase"/>
    <property type="match status" value="1"/>
</dbReference>
<keyword evidence="3 7" id="KW-0378">Hydrolase</keyword>
<comment type="caution">
    <text evidence="8">The sequence shown here is derived from an EMBL/GenBank/DDBJ whole genome shotgun (WGS) entry which is preliminary data.</text>
</comment>
<dbReference type="HAMAP" id="MF_00163">
    <property type="entry name" value="Pep_deformylase"/>
    <property type="match status" value="1"/>
</dbReference>
<dbReference type="AlphaFoldDB" id="A0AA39FPE6"/>
<protein>
    <recommendedName>
        <fullName evidence="7">Peptide deformylase</fullName>
        <ecNumber evidence="7">3.5.1.88</ecNumber>
    </recommendedName>
</protein>
<comment type="similarity">
    <text evidence="1 7">Belongs to the polypeptide deformylase family.</text>
</comment>
<dbReference type="PANTHER" id="PTHR10458">
    <property type="entry name" value="PEPTIDE DEFORMYLASE"/>
    <property type="match status" value="1"/>
</dbReference>
<gene>
    <name evidence="8" type="ORF">PV328_006573</name>
</gene>
<dbReference type="GO" id="GO:0046872">
    <property type="term" value="F:metal ion binding"/>
    <property type="evidence" value="ECO:0007669"/>
    <property type="project" value="UniProtKB-KW"/>
</dbReference>
<comment type="catalytic activity">
    <reaction evidence="6 7">
        <text>N-terminal N-formyl-L-methionyl-[peptide] + H2O = N-terminal L-methionyl-[peptide] + formate</text>
        <dbReference type="Rhea" id="RHEA:24420"/>
        <dbReference type="Rhea" id="RHEA-COMP:10639"/>
        <dbReference type="Rhea" id="RHEA-COMP:10640"/>
        <dbReference type="ChEBI" id="CHEBI:15377"/>
        <dbReference type="ChEBI" id="CHEBI:15740"/>
        <dbReference type="ChEBI" id="CHEBI:49298"/>
        <dbReference type="ChEBI" id="CHEBI:64731"/>
        <dbReference type="EC" id="3.5.1.88"/>
    </reaction>
</comment>
<reference evidence="8" key="2">
    <citation type="submission" date="2023-03" db="EMBL/GenBank/DDBJ databases">
        <authorList>
            <person name="Inwood S.N."/>
            <person name="Skelly J.G."/>
            <person name="Guhlin J."/>
            <person name="Harrop T.W.R."/>
            <person name="Goldson S.G."/>
            <person name="Dearden P.K."/>
        </authorList>
    </citation>
    <scope>NUCLEOTIDE SEQUENCE</scope>
    <source>
        <strain evidence="8">Irish</strain>
        <tissue evidence="8">Whole body</tissue>
    </source>
</reference>